<organism evidence="12 13">
    <name type="scientific">Actinobaculum massiliense ACS-171-V-Col2</name>
    <dbReference type="NCBI Taxonomy" id="883066"/>
    <lineage>
        <taxon>Bacteria</taxon>
        <taxon>Bacillati</taxon>
        <taxon>Actinomycetota</taxon>
        <taxon>Actinomycetes</taxon>
        <taxon>Actinomycetales</taxon>
        <taxon>Actinomycetaceae</taxon>
        <taxon>Actinobaculum</taxon>
    </lineage>
</organism>
<keyword evidence="4 9" id="KW-0645">Protease</keyword>
<dbReference type="Proteomes" id="UP000009888">
    <property type="component" value="Unassembled WGS sequence"/>
</dbReference>
<dbReference type="eggNOG" id="COG1362">
    <property type="taxonomic scope" value="Bacteria"/>
</dbReference>
<protein>
    <recommendedName>
        <fullName evidence="10">M18 family aminopeptidase</fullName>
        <ecNumber evidence="10">3.4.11.-</ecNumber>
    </recommendedName>
</protein>
<reference evidence="12 13" key="1">
    <citation type="submission" date="2012-09" db="EMBL/GenBank/DDBJ databases">
        <title>The Genome Sequence of Actinobaculum massiliae ACS-171-V-COL2.</title>
        <authorList>
            <consortium name="The Broad Institute Genome Sequencing Platform"/>
            <person name="Earl A."/>
            <person name="Ward D."/>
            <person name="Feldgarden M."/>
            <person name="Gevers D."/>
            <person name="Saerens B."/>
            <person name="Vaneechoutte M."/>
            <person name="Walker B."/>
            <person name="Young S.K."/>
            <person name="Zeng Q."/>
            <person name="Gargeya S."/>
            <person name="Fitzgerald M."/>
            <person name="Haas B."/>
            <person name="Abouelleil A."/>
            <person name="Alvarado L."/>
            <person name="Arachchi H.M."/>
            <person name="Berlin A."/>
            <person name="Chapman S.B."/>
            <person name="Goldberg J."/>
            <person name="Griggs A."/>
            <person name="Gujja S."/>
            <person name="Hansen M."/>
            <person name="Howarth C."/>
            <person name="Imamovic A."/>
            <person name="Larimer J."/>
            <person name="McCowen C."/>
            <person name="Montmayeur A."/>
            <person name="Murphy C."/>
            <person name="Neiman D."/>
            <person name="Pearson M."/>
            <person name="Priest M."/>
            <person name="Roberts A."/>
            <person name="Saif S."/>
            <person name="Shea T."/>
            <person name="Sisk P."/>
            <person name="Sykes S."/>
            <person name="Wortman J."/>
            <person name="Nusbaum C."/>
            <person name="Birren B."/>
        </authorList>
    </citation>
    <scope>NUCLEOTIDE SEQUENCE [LARGE SCALE GENOMIC DNA]</scope>
    <source>
        <strain evidence="13">ACS-171-V-Col2</strain>
    </source>
</reference>
<keyword evidence="13" id="KW-1185">Reference proteome</keyword>
<comment type="similarity">
    <text evidence="2 9">Belongs to the peptidase M18 family.</text>
</comment>
<dbReference type="Gene3D" id="3.40.630.10">
    <property type="entry name" value="Zn peptidases"/>
    <property type="match status" value="2"/>
</dbReference>
<evidence type="ECO:0000256" key="9">
    <source>
        <dbReference type="RuleBase" id="RU004386"/>
    </source>
</evidence>
<accession>K9EVN5</accession>
<dbReference type="SUPFAM" id="SSF53187">
    <property type="entry name" value="Zn-dependent exopeptidases"/>
    <property type="match status" value="1"/>
</dbReference>
<dbReference type="GO" id="GO:0008237">
    <property type="term" value="F:metallopeptidase activity"/>
    <property type="evidence" value="ECO:0007669"/>
    <property type="project" value="UniProtKB-KW"/>
</dbReference>
<feature type="compositionally biased region" description="Gly residues" evidence="11">
    <location>
        <begin position="203"/>
        <end position="216"/>
    </location>
</feature>
<evidence type="ECO:0000256" key="11">
    <source>
        <dbReference type="SAM" id="MobiDB-lite"/>
    </source>
</evidence>
<dbReference type="InterPro" id="IPR001948">
    <property type="entry name" value="Peptidase_M18"/>
</dbReference>
<comment type="caution">
    <text evidence="12">The sequence shown here is derived from an EMBL/GenBank/DDBJ whole genome shotgun (WGS) entry which is preliminary data.</text>
</comment>
<dbReference type="PRINTS" id="PR00932">
    <property type="entry name" value="AMINO1PTASE"/>
</dbReference>
<dbReference type="InterPro" id="IPR023358">
    <property type="entry name" value="Peptidase_M18_dom2"/>
</dbReference>
<dbReference type="GO" id="GO:0008270">
    <property type="term" value="F:zinc ion binding"/>
    <property type="evidence" value="ECO:0007669"/>
    <property type="project" value="InterPro"/>
</dbReference>
<keyword evidence="3 9" id="KW-0031">Aminopeptidase</keyword>
<dbReference type="SUPFAM" id="SSF101821">
    <property type="entry name" value="Aminopeptidase/glucanase lid domain"/>
    <property type="match status" value="1"/>
</dbReference>
<keyword evidence="8 9" id="KW-0482">Metalloprotease</keyword>
<evidence type="ECO:0000313" key="13">
    <source>
        <dbReference type="Proteomes" id="UP000009888"/>
    </source>
</evidence>
<dbReference type="EC" id="3.4.11.-" evidence="10"/>
<keyword evidence="6 9" id="KW-0378">Hydrolase</keyword>
<dbReference type="PATRIC" id="fig|883066.3.peg.1238"/>
<keyword evidence="5 9" id="KW-0479">Metal-binding</keyword>
<comment type="cofactor">
    <cofactor evidence="1 10">
        <name>Zn(2+)</name>
        <dbReference type="ChEBI" id="CHEBI:29105"/>
    </cofactor>
</comment>
<gene>
    <name evidence="12" type="ORF">HMPREF9233_01180</name>
</gene>
<dbReference type="NCBIfam" id="NF002759">
    <property type="entry name" value="PRK02813.1"/>
    <property type="match status" value="1"/>
</dbReference>
<dbReference type="PANTHER" id="PTHR28570">
    <property type="entry name" value="ASPARTYL AMINOPEPTIDASE"/>
    <property type="match status" value="1"/>
</dbReference>
<dbReference type="GO" id="GO:0004177">
    <property type="term" value="F:aminopeptidase activity"/>
    <property type="evidence" value="ECO:0007669"/>
    <property type="project" value="UniProtKB-KW"/>
</dbReference>
<dbReference type="GO" id="GO:0006508">
    <property type="term" value="P:proteolysis"/>
    <property type="evidence" value="ECO:0007669"/>
    <property type="project" value="UniProtKB-KW"/>
</dbReference>
<evidence type="ECO:0000256" key="1">
    <source>
        <dbReference type="ARBA" id="ARBA00001947"/>
    </source>
</evidence>
<evidence type="ECO:0000256" key="5">
    <source>
        <dbReference type="ARBA" id="ARBA00022723"/>
    </source>
</evidence>
<dbReference type="EMBL" id="AGWL01000006">
    <property type="protein sequence ID" value="EKU95042.1"/>
    <property type="molecule type" value="Genomic_DNA"/>
</dbReference>
<proteinExistence type="inferred from homology"/>
<dbReference type="HOGENOM" id="CLU_019532_2_0_11"/>
<dbReference type="AlphaFoldDB" id="K9EVN5"/>
<dbReference type="PANTHER" id="PTHR28570:SF3">
    <property type="entry name" value="ASPARTYL AMINOPEPTIDASE"/>
    <property type="match status" value="1"/>
</dbReference>
<evidence type="ECO:0000256" key="10">
    <source>
        <dbReference type="RuleBase" id="RU004387"/>
    </source>
</evidence>
<evidence type="ECO:0000256" key="7">
    <source>
        <dbReference type="ARBA" id="ARBA00022833"/>
    </source>
</evidence>
<evidence type="ECO:0000256" key="2">
    <source>
        <dbReference type="ARBA" id="ARBA00008290"/>
    </source>
</evidence>
<dbReference type="STRING" id="202789.GCA_001457435_00934"/>
<sequence length="504" mass="52779">MERATTESFRAAVRSHTESLANFIAASPTSYHAAAEVARQLSEAGFSCQEETAPWSGEPGGHFLVRGGAVMAWWIPSGPVAGFKIVGSHTDSPSFKLKPAGKSAHHGFEQVDVEIYGGPLLNSWLNRDLGLAGRVTDMDGGEHLVQTGPCMVIPQLAPHLDRSKELSLDPQRHLHPIFTRPRASADVLEAGAVGSGLETGSDGDAGGSEAGAAGGFQAGPASGDECSCGECGCTSGQANLDADFDLFETLAAGSDGAVQASEIGWHDVYAYCTEKPSVNGCFLAAGRQDNLVSVHASLLALLAFAEAVNADAELEASIDYAPVMAAFDHEEVGSETTSGAAGPILETTLRRIAGAAGKDADEYERMLAASVCVSSDTGHSINPNYAEKYDPDDFPVAGGGPIIKFNSQQRYASDARSVTEVIRAAMDAGVPYQNFVSNNSVPCGTTIGPITATRLGISTVDIGIPLLSMHSARELSHVRDNYLLERLLEGVWLGQFADAEAESH</sequence>
<dbReference type="Gene3D" id="2.30.250.10">
    <property type="entry name" value="Aminopeptidase i, Domain 2"/>
    <property type="match status" value="1"/>
</dbReference>
<evidence type="ECO:0000256" key="8">
    <source>
        <dbReference type="ARBA" id="ARBA00023049"/>
    </source>
</evidence>
<keyword evidence="7 9" id="KW-0862">Zinc</keyword>
<evidence type="ECO:0000256" key="6">
    <source>
        <dbReference type="ARBA" id="ARBA00022801"/>
    </source>
</evidence>
<dbReference type="RefSeq" id="WP_007001386.1">
    <property type="nucleotide sequence ID" value="NZ_JH992955.1"/>
</dbReference>
<evidence type="ECO:0000313" key="12">
    <source>
        <dbReference type="EMBL" id="EKU95042.1"/>
    </source>
</evidence>
<feature type="region of interest" description="Disordered" evidence="11">
    <location>
        <begin position="194"/>
        <end position="216"/>
    </location>
</feature>
<evidence type="ECO:0000256" key="3">
    <source>
        <dbReference type="ARBA" id="ARBA00022438"/>
    </source>
</evidence>
<name>K9EVN5_9ACTO</name>
<dbReference type="Pfam" id="PF02127">
    <property type="entry name" value="Peptidase_M18"/>
    <property type="match status" value="2"/>
</dbReference>
<dbReference type="GO" id="GO:0005737">
    <property type="term" value="C:cytoplasm"/>
    <property type="evidence" value="ECO:0007669"/>
    <property type="project" value="UniProtKB-ARBA"/>
</dbReference>
<evidence type="ECO:0000256" key="4">
    <source>
        <dbReference type="ARBA" id="ARBA00022670"/>
    </source>
</evidence>